<accession>A0A8J4CHX0</accession>
<dbReference type="EMBL" id="BNCP01000025">
    <property type="protein sequence ID" value="GIL82786.1"/>
    <property type="molecule type" value="Genomic_DNA"/>
</dbReference>
<keyword evidence="4" id="KW-0804">Transcription</keyword>
<reference evidence="8" key="1">
    <citation type="journal article" date="2021" name="Proc. Natl. Acad. Sci. U.S.A.">
        <title>Three genomes in the algal genus Volvox reveal the fate of a haploid sex-determining region after a transition to homothallism.</title>
        <authorList>
            <person name="Yamamoto K."/>
            <person name="Hamaji T."/>
            <person name="Kawai-Toyooka H."/>
            <person name="Matsuzaki R."/>
            <person name="Takahashi F."/>
            <person name="Nishimura Y."/>
            <person name="Kawachi M."/>
            <person name="Noguchi H."/>
            <person name="Minakuchi Y."/>
            <person name="Umen J.G."/>
            <person name="Toyoda A."/>
            <person name="Nozaki H."/>
        </authorList>
    </citation>
    <scope>NUCLEOTIDE SEQUENCE</scope>
    <source>
        <strain evidence="9">NIES-3785</strain>
        <strain evidence="8">NIES-3786</strain>
    </source>
</reference>
<dbReference type="AlphaFoldDB" id="A0A8J4CHX0"/>
<dbReference type="Pfam" id="PF00575">
    <property type="entry name" value="S1"/>
    <property type="match status" value="1"/>
</dbReference>
<dbReference type="OrthoDB" id="1162399at2759"/>
<feature type="domain" description="S1 motif" evidence="6">
    <location>
        <begin position="80"/>
        <end position="154"/>
    </location>
</feature>
<keyword evidence="3" id="KW-0240">DNA-directed RNA polymerase</keyword>
<name>A0A8J4CHX0_9CHLO</name>
<dbReference type="GO" id="GO:0003697">
    <property type="term" value="F:single-stranded DNA binding"/>
    <property type="evidence" value="ECO:0007669"/>
    <property type="project" value="TreeGrafter"/>
</dbReference>
<evidence type="ECO:0000313" key="8">
    <source>
        <dbReference type="EMBL" id="GIL82786.1"/>
    </source>
</evidence>
<dbReference type="Proteomes" id="UP000747110">
    <property type="component" value="Unassembled WGS sequence"/>
</dbReference>
<protein>
    <recommendedName>
        <fullName evidence="11">DNA-directed RNA polymerase II subunit RPB7</fullName>
    </recommendedName>
</protein>
<gene>
    <name evidence="8" type="ORF">Vretifemale_11715</name>
    <name evidence="9" type="ORF">Vretimale_8339</name>
</gene>
<dbReference type="Pfam" id="PF03876">
    <property type="entry name" value="SHS2_Rpb7-N"/>
    <property type="match status" value="1"/>
</dbReference>
<evidence type="ECO:0000256" key="5">
    <source>
        <dbReference type="ARBA" id="ARBA00023242"/>
    </source>
</evidence>
<dbReference type="PANTHER" id="PTHR12709:SF4">
    <property type="entry name" value="DNA-DIRECTED RNA POLYMERASE II SUBUNIT RPB7"/>
    <property type="match status" value="1"/>
</dbReference>
<evidence type="ECO:0000256" key="4">
    <source>
        <dbReference type="ARBA" id="ARBA00023163"/>
    </source>
</evidence>
<keyword evidence="5" id="KW-0539">Nucleus</keyword>
<keyword evidence="10" id="KW-1185">Reference proteome</keyword>
<comment type="caution">
    <text evidence="8">The sequence shown here is derived from an EMBL/GenBank/DDBJ whole genome shotgun (WGS) entry which is preliminary data.</text>
</comment>
<organism evidence="8 10">
    <name type="scientific">Volvox reticuliferus</name>
    <dbReference type="NCBI Taxonomy" id="1737510"/>
    <lineage>
        <taxon>Eukaryota</taxon>
        <taxon>Viridiplantae</taxon>
        <taxon>Chlorophyta</taxon>
        <taxon>core chlorophytes</taxon>
        <taxon>Chlorophyceae</taxon>
        <taxon>CS clade</taxon>
        <taxon>Chlamydomonadales</taxon>
        <taxon>Volvocaceae</taxon>
        <taxon>Volvox</taxon>
    </lineage>
</organism>
<dbReference type="SUPFAM" id="SSF50249">
    <property type="entry name" value="Nucleic acid-binding proteins"/>
    <property type="match status" value="1"/>
</dbReference>
<evidence type="ECO:0000259" key="6">
    <source>
        <dbReference type="Pfam" id="PF00575"/>
    </source>
</evidence>
<dbReference type="InterPro" id="IPR012340">
    <property type="entry name" value="NA-bd_OB-fold"/>
</dbReference>
<dbReference type="CDD" id="cd04329">
    <property type="entry name" value="RNAP_II_Rpb7_N"/>
    <property type="match status" value="1"/>
</dbReference>
<dbReference type="GO" id="GO:0003727">
    <property type="term" value="F:single-stranded RNA binding"/>
    <property type="evidence" value="ECO:0007669"/>
    <property type="project" value="TreeGrafter"/>
</dbReference>
<dbReference type="GO" id="GO:0031369">
    <property type="term" value="F:translation initiation factor binding"/>
    <property type="evidence" value="ECO:0007669"/>
    <property type="project" value="TreeGrafter"/>
</dbReference>
<feature type="domain" description="RNA polymerase Rpb7-like N-terminal" evidence="7">
    <location>
        <begin position="11"/>
        <end position="62"/>
    </location>
</feature>
<dbReference type="GO" id="GO:0060213">
    <property type="term" value="P:positive regulation of nuclear-transcribed mRNA poly(A) tail shortening"/>
    <property type="evidence" value="ECO:0007669"/>
    <property type="project" value="TreeGrafter"/>
</dbReference>
<dbReference type="FunFam" id="3.30.1490.120:FF:000001">
    <property type="entry name" value="DNA-directed RNA polymerase II subunit RPB7"/>
    <property type="match status" value="1"/>
</dbReference>
<dbReference type="PANTHER" id="PTHR12709">
    <property type="entry name" value="DNA-DIRECTED RNA POLYMERASE II, III"/>
    <property type="match status" value="1"/>
</dbReference>
<dbReference type="GO" id="GO:0045948">
    <property type="term" value="P:positive regulation of translational initiation"/>
    <property type="evidence" value="ECO:0007669"/>
    <property type="project" value="TreeGrafter"/>
</dbReference>
<dbReference type="Proteomes" id="UP000722791">
    <property type="component" value="Unassembled WGS sequence"/>
</dbReference>
<sequence length="177" mass="19789">MFYYLTLHKSIDIHPKHFGPKLREVIREKLIAETEGTCTGKYGYVVAVTKVDDIGRGRIRQDQSGFATFGVTYGCIVCRPYKHEVLDAVVTSVNKMGFFAQAGPLQLFVTQHLIPEEFEFDASGDNSWTSMDQTTDIKAGTHVRVRIVGIKYDPTEVFCIATMKDDYLGVIGKDLAA</sequence>
<evidence type="ECO:0000256" key="1">
    <source>
        <dbReference type="ARBA" id="ARBA00004123"/>
    </source>
</evidence>
<dbReference type="Gene3D" id="3.30.1490.120">
    <property type="entry name" value="RNA polymerase Rpb7-like, N-terminal domain"/>
    <property type="match status" value="1"/>
</dbReference>
<evidence type="ECO:0008006" key="11">
    <source>
        <dbReference type="Google" id="ProtNLM"/>
    </source>
</evidence>
<dbReference type="GO" id="GO:0006367">
    <property type="term" value="P:transcription initiation at RNA polymerase II promoter"/>
    <property type="evidence" value="ECO:0007669"/>
    <property type="project" value="TreeGrafter"/>
</dbReference>
<evidence type="ECO:0000256" key="3">
    <source>
        <dbReference type="ARBA" id="ARBA00022478"/>
    </source>
</evidence>
<dbReference type="GO" id="GO:0005665">
    <property type="term" value="C:RNA polymerase II, core complex"/>
    <property type="evidence" value="ECO:0007669"/>
    <property type="project" value="TreeGrafter"/>
</dbReference>
<evidence type="ECO:0000313" key="10">
    <source>
        <dbReference type="Proteomes" id="UP000747110"/>
    </source>
</evidence>
<dbReference type="EMBL" id="BNCQ01000014">
    <property type="protein sequence ID" value="GIM03618.1"/>
    <property type="molecule type" value="Genomic_DNA"/>
</dbReference>
<evidence type="ECO:0000256" key="2">
    <source>
        <dbReference type="ARBA" id="ARBA00009307"/>
    </source>
</evidence>
<dbReference type="CDD" id="cd04462">
    <property type="entry name" value="S1_RNAPII_Rpb7"/>
    <property type="match status" value="1"/>
</dbReference>
<comment type="subcellular location">
    <subcellularLocation>
        <location evidence="1">Nucleus</location>
    </subcellularLocation>
</comment>
<proteinExistence type="inferred from homology"/>
<dbReference type="InterPro" id="IPR045113">
    <property type="entry name" value="Rpb7-like"/>
</dbReference>
<dbReference type="InterPro" id="IPR003029">
    <property type="entry name" value="S1_domain"/>
</dbReference>
<dbReference type="Gene3D" id="2.40.50.140">
    <property type="entry name" value="Nucleic acid-binding proteins"/>
    <property type="match status" value="1"/>
</dbReference>
<dbReference type="FunFam" id="2.40.50.140:FF:000043">
    <property type="entry name" value="DNA-directed RNA polymerase II subunit RPB7"/>
    <property type="match status" value="1"/>
</dbReference>
<evidence type="ECO:0000259" key="7">
    <source>
        <dbReference type="Pfam" id="PF03876"/>
    </source>
</evidence>
<dbReference type="InterPro" id="IPR036898">
    <property type="entry name" value="RNA_pol_Rpb7-like_N_sf"/>
</dbReference>
<comment type="similarity">
    <text evidence="2">Belongs to the eukaryotic RPB7/RPC8 RNA polymerase subunit family.</text>
</comment>
<evidence type="ECO:0000313" key="9">
    <source>
        <dbReference type="EMBL" id="GIM03618.1"/>
    </source>
</evidence>
<dbReference type="GO" id="GO:0000932">
    <property type="term" value="C:P-body"/>
    <property type="evidence" value="ECO:0007669"/>
    <property type="project" value="TreeGrafter"/>
</dbReference>
<dbReference type="InterPro" id="IPR005576">
    <property type="entry name" value="Rpb7-like_N"/>
</dbReference>
<dbReference type="SUPFAM" id="SSF88798">
    <property type="entry name" value="N-terminal, heterodimerisation domain of RBP7 (RpoE)"/>
    <property type="match status" value="1"/>
</dbReference>